<evidence type="ECO:0000259" key="1">
    <source>
        <dbReference type="Pfam" id="PF00535"/>
    </source>
</evidence>
<proteinExistence type="predicted"/>
<evidence type="ECO:0000313" key="2">
    <source>
        <dbReference type="EMBL" id="RQH14541.1"/>
    </source>
</evidence>
<keyword evidence="2" id="KW-0808">Transferase</keyword>
<keyword evidence="3" id="KW-1185">Reference proteome</keyword>
<dbReference type="EMBL" id="RCBY01000581">
    <property type="protein sequence ID" value="RQH14541.1"/>
    <property type="molecule type" value="Genomic_DNA"/>
</dbReference>
<protein>
    <submittedName>
        <fullName evidence="2">Glycosyltransferase</fullName>
    </submittedName>
</protein>
<dbReference type="Proteomes" id="UP000269154">
    <property type="component" value="Unassembled WGS sequence"/>
</dbReference>
<dbReference type="Pfam" id="PF00535">
    <property type="entry name" value="Glycos_transf_2"/>
    <property type="match status" value="1"/>
</dbReference>
<gene>
    <name evidence="2" type="ORF">D5R40_34205</name>
</gene>
<comment type="caution">
    <text evidence="2">The sequence shown here is derived from an EMBL/GenBank/DDBJ whole genome shotgun (WGS) entry which is preliminary data.</text>
</comment>
<dbReference type="InterPro" id="IPR001173">
    <property type="entry name" value="Glyco_trans_2-like"/>
</dbReference>
<accession>A0A3N6NRC9</accession>
<dbReference type="OrthoDB" id="9771846at2"/>
<reference evidence="2 3" key="1">
    <citation type="journal article" date="2018" name="ACS Chem. Biol.">
        <title>Ketoreductase domain dysfunction expands chemodiversity: malyngamide biosynthesis in the cyanobacterium Okeania hirsuta.</title>
        <authorList>
            <person name="Moss N.A."/>
            <person name="Leao T."/>
            <person name="Rankin M."/>
            <person name="McCullough T.M."/>
            <person name="Qu P."/>
            <person name="Korobeynikov A."/>
            <person name="Smith J.L."/>
            <person name="Gerwick L."/>
            <person name="Gerwick W.H."/>
        </authorList>
    </citation>
    <scope>NUCLEOTIDE SEQUENCE [LARGE SCALE GENOMIC DNA]</scope>
    <source>
        <strain evidence="2 3">PAB10Feb10-1</strain>
    </source>
</reference>
<dbReference type="GO" id="GO:0016740">
    <property type="term" value="F:transferase activity"/>
    <property type="evidence" value="ECO:0007669"/>
    <property type="project" value="UniProtKB-KW"/>
</dbReference>
<name>A0A3N6NRC9_9CYAN</name>
<sequence>MFTREWRFRPGYNEALAQIDADYYILLNSDVEVRPGWIAPIMKVFAEQPDVAVCQPKILSFHERERFEYAGGSGGR</sequence>
<organism evidence="2 3">
    <name type="scientific">Okeania hirsuta</name>
    <dbReference type="NCBI Taxonomy" id="1458930"/>
    <lineage>
        <taxon>Bacteria</taxon>
        <taxon>Bacillati</taxon>
        <taxon>Cyanobacteriota</taxon>
        <taxon>Cyanophyceae</taxon>
        <taxon>Oscillatoriophycideae</taxon>
        <taxon>Oscillatoriales</taxon>
        <taxon>Microcoleaceae</taxon>
        <taxon>Okeania</taxon>
    </lineage>
</organism>
<feature type="non-terminal residue" evidence="2">
    <location>
        <position position="76"/>
    </location>
</feature>
<dbReference type="SUPFAM" id="SSF53448">
    <property type="entry name" value="Nucleotide-diphospho-sugar transferases"/>
    <property type="match status" value="1"/>
</dbReference>
<dbReference type="Gene3D" id="3.90.550.10">
    <property type="entry name" value="Spore Coat Polysaccharide Biosynthesis Protein SpsA, Chain A"/>
    <property type="match status" value="1"/>
</dbReference>
<feature type="domain" description="Glycosyltransferase 2-like" evidence="1">
    <location>
        <begin position="5"/>
        <end position="56"/>
    </location>
</feature>
<dbReference type="InterPro" id="IPR029044">
    <property type="entry name" value="Nucleotide-diphossugar_trans"/>
</dbReference>
<dbReference type="AlphaFoldDB" id="A0A3N6NRC9"/>
<evidence type="ECO:0000313" key="3">
    <source>
        <dbReference type="Proteomes" id="UP000269154"/>
    </source>
</evidence>